<comment type="caution">
    <text evidence="1">The sequence shown here is derived from an EMBL/GenBank/DDBJ whole genome shotgun (WGS) entry which is preliminary data.</text>
</comment>
<gene>
    <name evidence="1" type="ORF">EDL96_02390</name>
</gene>
<organism evidence="1 2">
    <name type="scientific">Kocuria soli</name>
    <dbReference type="NCBI Taxonomy" id="2485125"/>
    <lineage>
        <taxon>Bacteria</taxon>
        <taxon>Bacillati</taxon>
        <taxon>Actinomycetota</taxon>
        <taxon>Actinomycetes</taxon>
        <taxon>Micrococcales</taxon>
        <taxon>Micrococcaceae</taxon>
        <taxon>Kocuria</taxon>
    </lineage>
</organism>
<evidence type="ECO:0008006" key="3">
    <source>
        <dbReference type="Google" id="ProtNLM"/>
    </source>
</evidence>
<dbReference type="AlphaFoldDB" id="A0A3N3ZVM4"/>
<sequence length="112" mass="11737">MPGRSQSLDLEVGEKAYIDLGEVNIGVGDTWGAAGDFDQEVVSTDVDHQNCGDAPGSPCTGPNSFVVEGLSPGSTTVNLQYCFRSEIELGCPGGVEPDAKTREPIVLEVTVH</sequence>
<accession>A0A3N3ZVM4</accession>
<evidence type="ECO:0000313" key="1">
    <source>
        <dbReference type="EMBL" id="ROZ64707.1"/>
    </source>
</evidence>
<protein>
    <recommendedName>
        <fullName evidence="3">Proteinase inhibitor I42 chagasin domain-containing protein</fullName>
    </recommendedName>
</protein>
<proteinExistence type="predicted"/>
<dbReference type="EMBL" id="RKMF01000002">
    <property type="protein sequence ID" value="ROZ64707.1"/>
    <property type="molecule type" value="Genomic_DNA"/>
</dbReference>
<dbReference type="Proteomes" id="UP000270616">
    <property type="component" value="Unassembled WGS sequence"/>
</dbReference>
<evidence type="ECO:0000313" key="2">
    <source>
        <dbReference type="Proteomes" id="UP000270616"/>
    </source>
</evidence>
<reference evidence="1 2" key="1">
    <citation type="submission" date="2018-10" db="EMBL/GenBank/DDBJ databases">
        <title>Kocuria sp. M5W7-7, whole genome shotgun sequence.</title>
        <authorList>
            <person name="Tuo L."/>
        </authorList>
    </citation>
    <scope>NUCLEOTIDE SEQUENCE [LARGE SCALE GENOMIC DNA]</scope>
    <source>
        <strain evidence="1 2">M5W7-7</strain>
    </source>
</reference>
<keyword evidence="2" id="KW-1185">Reference proteome</keyword>
<dbReference type="RefSeq" id="WP_123824079.1">
    <property type="nucleotide sequence ID" value="NZ_RKMF01000002.1"/>
</dbReference>
<name>A0A3N3ZVM4_9MICC</name>